<protein>
    <submittedName>
        <fullName evidence="1">Uncharacterized protein</fullName>
    </submittedName>
</protein>
<dbReference type="Proteomes" id="UP000684084">
    <property type="component" value="Unassembled WGS sequence"/>
</dbReference>
<accession>A0A915ZTY0</accession>
<evidence type="ECO:0000313" key="2">
    <source>
        <dbReference type="Proteomes" id="UP000684084"/>
    </source>
</evidence>
<comment type="caution">
    <text evidence="1">The sequence shown here is derived from an EMBL/GenBank/DDBJ whole genome shotgun (WGS) entry which is preliminary data.</text>
</comment>
<dbReference type="EMBL" id="CAGKOT010000060">
    <property type="protein sequence ID" value="CAB5388243.1"/>
    <property type="molecule type" value="Genomic_DNA"/>
</dbReference>
<dbReference type="OrthoDB" id="2330160at2759"/>
<organism evidence="1 2">
    <name type="scientific">Rhizophagus irregularis</name>
    <dbReference type="NCBI Taxonomy" id="588596"/>
    <lineage>
        <taxon>Eukaryota</taxon>
        <taxon>Fungi</taxon>
        <taxon>Fungi incertae sedis</taxon>
        <taxon>Mucoromycota</taxon>
        <taxon>Glomeromycotina</taxon>
        <taxon>Glomeromycetes</taxon>
        <taxon>Glomerales</taxon>
        <taxon>Glomeraceae</taxon>
        <taxon>Rhizophagus</taxon>
    </lineage>
</organism>
<dbReference type="VEuPathDB" id="FungiDB:RhiirFUN_025101"/>
<dbReference type="AlphaFoldDB" id="A0A915ZTY0"/>
<sequence>MAKIKQIKPSDRKKLYPYMDEKELPNWDPTWCYPDDDEKMMIAAWDCWDINHNTFERSSTTSLIESSSKTDIQKYFDLTNCDNKPITKFNQPKVSKPIQASNAKGLVDMKISFPKDDLIHSDNYEKTLKYIETSQRETLIKSDGENHLHKFSAKNDTTLIFEDSKSLNLTSAHEDTKVVPLFSSKLVESRKEVRFNFDAFKFELQENRSTNPIKEISNPSNNMMQQMKIVKEHREYEYNKKEENISFQSQPVSVLIDLNGLDDWLNKTTTSKNNQLEQKWYQTEADKTRKNNFNLNDKRILHLLIKCNIAEYICYQLHKIILSENLQLNYFI</sequence>
<evidence type="ECO:0000313" key="1">
    <source>
        <dbReference type="EMBL" id="CAB5388243.1"/>
    </source>
</evidence>
<name>A0A915ZTY0_9GLOM</name>
<proteinExistence type="predicted"/>
<dbReference type="VEuPathDB" id="FungiDB:RhiirFUN_025102"/>
<gene>
    <name evidence="1" type="ORF">CHRIB12_LOCUS20528</name>
</gene>
<reference evidence="1" key="1">
    <citation type="submission" date="2020-05" db="EMBL/GenBank/DDBJ databases">
        <authorList>
            <person name="Rincon C."/>
            <person name="Sanders R I."/>
            <person name="Robbins C."/>
            <person name="Chaturvedi A."/>
        </authorList>
    </citation>
    <scope>NUCLEOTIDE SEQUENCE</scope>
    <source>
        <strain evidence="1">CHB12</strain>
    </source>
</reference>